<dbReference type="PANTHER" id="PTHR43040:SF1">
    <property type="entry name" value="RIBONUCLEASE D"/>
    <property type="match status" value="1"/>
</dbReference>
<dbReference type="Proteomes" id="UP000326198">
    <property type="component" value="Unassembled WGS sequence"/>
</dbReference>
<evidence type="ECO:0000259" key="1">
    <source>
        <dbReference type="Pfam" id="PF01612"/>
    </source>
</evidence>
<keyword evidence="4" id="KW-1185">Reference proteome</keyword>
<dbReference type="Gene3D" id="3.30.420.10">
    <property type="entry name" value="Ribonuclease H-like superfamily/Ribonuclease H"/>
    <property type="match status" value="1"/>
</dbReference>
<dbReference type="EMBL" id="ML736557">
    <property type="protein sequence ID" value="KAE8370988.1"/>
    <property type="molecule type" value="Genomic_DNA"/>
</dbReference>
<dbReference type="SUPFAM" id="SSF53098">
    <property type="entry name" value="Ribonuclease H-like"/>
    <property type="match status" value="1"/>
</dbReference>
<dbReference type="PANTHER" id="PTHR43040">
    <property type="entry name" value="RIBONUCLEASE D"/>
    <property type="match status" value="1"/>
</dbReference>
<protein>
    <submittedName>
        <fullName evidence="3">Ribonuclease H-like domain-containing protein</fullName>
    </submittedName>
</protein>
<dbReference type="OrthoDB" id="26838at2759"/>
<name>A0A5N7ANY0_9EURO</name>
<gene>
    <name evidence="3" type="ORF">BDV26DRAFT_276944</name>
    <name evidence="2" type="ORF">BDV26DRAFT_276960</name>
</gene>
<dbReference type="AlphaFoldDB" id="A0A5N7ANY0"/>
<dbReference type="InterPro" id="IPR012337">
    <property type="entry name" value="RNaseH-like_sf"/>
</dbReference>
<dbReference type="EMBL" id="ML736540">
    <property type="protein sequence ID" value="KAE8370996.1"/>
    <property type="molecule type" value="Genomic_DNA"/>
</dbReference>
<dbReference type="InterPro" id="IPR036397">
    <property type="entry name" value="RNaseH_sf"/>
</dbReference>
<dbReference type="GO" id="GO:0003676">
    <property type="term" value="F:nucleic acid binding"/>
    <property type="evidence" value="ECO:0007669"/>
    <property type="project" value="InterPro"/>
</dbReference>
<accession>A0A5N7ANY0</accession>
<evidence type="ECO:0000313" key="4">
    <source>
        <dbReference type="Proteomes" id="UP000326198"/>
    </source>
</evidence>
<dbReference type="GO" id="GO:0008408">
    <property type="term" value="F:3'-5' exonuclease activity"/>
    <property type="evidence" value="ECO:0007669"/>
    <property type="project" value="InterPro"/>
</dbReference>
<dbReference type="InterPro" id="IPR002562">
    <property type="entry name" value="3'-5'_exonuclease_dom"/>
</dbReference>
<dbReference type="GO" id="GO:0006139">
    <property type="term" value="P:nucleobase-containing compound metabolic process"/>
    <property type="evidence" value="ECO:0007669"/>
    <property type="project" value="InterPro"/>
</dbReference>
<organism evidence="3 4">
    <name type="scientific">Aspergillus bertholletiae</name>
    <dbReference type="NCBI Taxonomy" id="1226010"/>
    <lineage>
        <taxon>Eukaryota</taxon>
        <taxon>Fungi</taxon>
        <taxon>Dikarya</taxon>
        <taxon>Ascomycota</taxon>
        <taxon>Pezizomycotina</taxon>
        <taxon>Eurotiomycetes</taxon>
        <taxon>Eurotiomycetidae</taxon>
        <taxon>Eurotiales</taxon>
        <taxon>Aspergillaceae</taxon>
        <taxon>Aspergillus</taxon>
        <taxon>Aspergillus subgen. Circumdati</taxon>
    </lineage>
</organism>
<evidence type="ECO:0000313" key="3">
    <source>
        <dbReference type="EMBL" id="KAE8370996.1"/>
    </source>
</evidence>
<evidence type="ECO:0000313" key="2">
    <source>
        <dbReference type="EMBL" id="KAE8370988.1"/>
    </source>
</evidence>
<feature type="domain" description="3'-5' exonuclease" evidence="1">
    <location>
        <begin position="22"/>
        <end position="207"/>
    </location>
</feature>
<sequence length="273" mass="31375">MSAVPSKLLTLVVDSTDNLLSLLDNVQNAYTSVPHLYLDLEGVDLSRHGSISILTLYIFPLRTVYIIDVLRLGEAAFTTTNADGISLRTILEAPRVKKVMFDVRDDSEALFNHYHISLDGVEDLQLMELATRKYSRKYVSSLAKCIEEDSPIPAAEKAEWKRQKEKMHLLFSHSHGGRREIFNERPLRPEIIQNCANDVDLLPGLYNVYCNKLSIPWEVKVQNATDDRIKLSQSPDYNPNGRDKALGPWNDNQRRFNFHEWLDDIDVYGYEFM</sequence>
<proteinExistence type="predicted"/>
<dbReference type="Pfam" id="PF01612">
    <property type="entry name" value="DNA_pol_A_exo1"/>
    <property type="match status" value="1"/>
</dbReference>
<reference evidence="3 4" key="1">
    <citation type="submission" date="2019-04" db="EMBL/GenBank/DDBJ databases">
        <title>Friends and foes A comparative genomics studyof 23 Aspergillus species from section Flavi.</title>
        <authorList>
            <consortium name="DOE Joint Genome Institute"/>
            <person name="Kjaerbolling I."/>
            <person name="Vesth T."/>
            <person name="Frisvad J.C."/>
            <person name="Nybo J.L."/>
            <person name="Theobald S."/>
            <person name="Kildgaard S."/>
            <person name="Isbrandt T."/>
            <person name="Kuo A."/>
            <person name="Sato A."/>
            <person name="Lyhne E.K."/>
            <person name="Kogle M.E."/>
            <person name="Wiebenga A."/>
            <person name="Kun R.S."/>
            <person name="Lubbers R.J."/>
            <person name="Makela M.R."/>
            <person name="Barry K."/>
            <person name="Chovatia M."/>
            <person name="Clum A."/>
            <person name="Daum C."/>
            <person name="Haridas S."/>
            <person name="He G."/>
            <person name="LaButti K."/>
            <person name="Lipzen A."/>
            <person name="Mondo S."/>
            <person name="Riley R."/>
            <person name="Salamov A."/>
            <person name="Simmons B.A."/>
            <person name="Magnuson J.K."/>
            <person name="Henrissat B."/>
            <person name="Mortensen U.H."/>
            <person name="Larsen T.O."/>
            <person name="Devries R.P."/>
            <person name="Grigoriev I.V."/>
            <person name="Machida M."/>
            <person name="Baker S.E."/>
            <person name="Andersen M.R."/>
        </authorList>
    </citation>
    <scope>NUCLEOTIDE SEQUENCE [LARGE SCALE GENOMIC DNA]</scope>
    <source>
        <strain evidence="3 4">IBT 29228</strain>
    </source>
</reference>